<dbReference type="Pfam" id="PF01370">
    <property type="entry name" value="Epimerase"/>
    <property type="match status" value="1"/>
</dbReference>
<dbReference type="EMBL" id="BLPF01000002">
    <property type="protein sequence ID" value="GFJ82218.1"/>
    <property type="molecule type" value="Genomic_DNA"/>
</dbReference>
<feature type="region of interest" description="Disordered" evidence="1">
    <location>
        <begin position="206"/>
        <end position="226"/>
    </location>
</feature>
<accession>A0A6V8KII5</accession>
<dbReference type="InterPro" id="IPR036291">
    <property type="entry name" value="NAD(P)-bd_dom_sf"/>
</dbReference>
<gene>
    <name evidence="3" type="ORF">Phou_063980</name>
</gene>
<proteinExistence type="predicted"/>
<name>A0A6V8KII5_9ACTN</name>
<dbReference type="Gene3D" id="3.40.50.720">
    <property type="entry name" value="NAD(P)-binding Rossmann-like Domain"/>
    <property type="match status" value="1"/>
</dbReference>
<evidence type="ECO:0000259" key="2">
    <source>
        <dbReference type="Pfam" id="PF01370"/>
    </source>
</evidence>
<protein>
    <recommendedName>
        <fullName evidence="2">NAD-dependent epimerase/dehydratase domain-containing protein</fullName>
    </recommendedName>
</protein>
<reference evidence="3 4" key="1">
    <citation type="submission" date="2020-03" db="EMBL/GenBank/DDBJ databases">
        <title>Whole genome shotgun sequence of Phytohabitans houttuyneae NBRC 108639.</title>
        <authorList>
            <person name="Komaki H."/>
            <person name="Tamura T."/>
        </authorList>
    </citation>
    <scope>NUCLEOTIDE SEQUENCE [LARGE SCALE GENOMIC DNA]</scope>
    <source>
        <strain evidence="3 4">NBRC 108639</strain>
    </source>
</reference>
<keyword evidence="4" id="KW-1185">Reference proteome</keyword>
<organism evidence="3 4">
    <name type="scientific">Phytohabitans houttuyneae</name>
    <dbReference type="NCBI Taxonomy" id="1076126"/>
    <lineage>
        <taxon>Bacteria</taxon>
        <taxon>Bacillati</taxon>
        <taxon>Actinomycetota</taxon>
        <taxon>Actinomycetes</taxon>
        <taxon>Micromonosporales</taxon>
        <taxon>Micromonosporaceae</taxon>
    </lineage>
</organism>
<evidence type="ECO:0000256" key="1">
    <source>
        <dbReference type="SAM" id="MobiDB-lite"/>
    </source>
</evidence>
<evidence type="ECO:0000313" key="4">
    <source>
        <dbReference type="Proteomes" id="UP000482800"/>
    </source>
</evidence>
<reference evidence="3 4" key="2">
    <citation type="submission" date="2020-03" db="EMBL/GenBank/DDBJ databases">
        <authorList>
            <person name="Ichikawa N."/>
            <person name="Kimura A."/>
            <person name="Kitahashi Y."/>
            <person name="Uohara A."/>
        </authorList>
    </citation>
    <scope>NUCLEOTIDE SEQUENCE [LARGE SCALE GENOMIC DNA]</scope>
    <source>
        <strain evidence="3 4">NBRC 108639</strain>
    </source>
</reference>
<dbReference type="AlphaFoldDB" id="A0A6V8KII5"/>
<evidence type="ECO:0000313" key="3">
    <source>
        <dbReference type="EMBL" id="GFJ82218.1"/>
    </source>
</evidence>
<feature type="domain" description="NAD-dependent epimerase/dehydratase" evidence="2">
    <location>
        <begin position="3"/>
        <end position="163"/>
    </location>
</feature>
<comment type="caution">
    <text evidence="3">The sequence shown here is derived from an EMBL/GenBank/DDBJ whole genome shotgun (WGS) entry which is preliminary data.</text>
</comment>
<dbReference type="InterPro" id="IPR001509">
    <property type="entry name" value="Epimerase_deHydtase"/>
</dbReference>
<dbReference type="Proteomes" id="UP000482800">
    <property type="component" value="Unassembled WGS sequence"/>
</dbReference>
<dbReference type="RefSeq" id="WP_246273973.1">
    <property type="nucleotide sequence ID" value="NZ_BLPF01000002.1"/>
</dbReference>
<feature type="compositionally biased region" description="Polar residues" evidence="1">
    <location>
        <begin position="214"/>
        <end position="226"/>
    </location>
</feature>
<dbReference type="SUPFAM" id="SSF51735">
    <property type="entry name" value="NAD(P)-binding Rossmann-fold domains"/>
    <property type="match status" value="1"/>
</dbReference>
<sequence>MRILVVGGSGLIGANVVDVLRERGHAATTAARTAGPGVDHVLDAETASVDDLRPLLAGLDGAVYAARTDEQRPRRKPVYPLYRREMVEPVVRLFTAARQEGLTRGAIMGSYYTYFDRLRPQWHLADRHTYVRCRLEQAREGRAAAGSGLPVAVLELPFVFGRAGDRLPNWAGPLDRWARSRSPLIMPPGGTAAASARSVAEVTVDALERGDGGTSRSPTKTSPGTT</sequence>